<evidence type="ECO:0000313" key="2">
    <source>
        <dbReference type="Proteomes" id="UP000054408"/>
    </source>
</evidence>
<reference evidence="1 2" key="1">
    <citation type="submission" date="2010-05" db="EMBL/GenBank/DDBJ databases">
        <title>The Genome Sequence of Thecamonas trahens ATCC 50062.</title>
        <authorList>
            <consortium name="The Broad Institute Genome Sequencing Platform"/>
            <person name="Russ C."/>
            <person name="Cuomo C."/>
            <person name="Shea T."/>
            <person name="Young S.K."/>
            <person name="Zeng Q."/>
            <person name="Koehrsen M."/>
            <person name="Haas B."/>
            <person name="Borodovsky M."/>
            <person name="Guigo R."/>
            <person name="Alvarado L."/>
            <person name="Berlin A."/>
            <person name="Bochicchio J."/>
            <person name="Borenstein D."/>
            <person name="Chapman S."/>
            <person name="Chen Z."/>
            <person name="Freedman E."/>
            <person name="Gellesch M."/>
            <person name="Goldberg J."/>
            <person name="Griggs A."/>
            <person name="Gujja S."/>
            <person name="Heilman E."/>
            <person name="Heiman D."/>
            <person name="Hepburn T."/>
            <person name="Howarth C."/>
            <person name="Jen D."/>
            <person name="Larson L."/>
            <person name="Mehta T."/>
            <person name="Park D."/>
            <person name="Pearson M."/>
            <person name="Roberts A."/>
            <person name="Saif S."/>
            <person name="Shenoy N."/>
            <person name="Sisk P."/>
            <person name="Stolte C."/>
            <person name="Sykes S."/>
            <person name="Thomson T."/>
            <person name="Walk T."/>
            <person name="White J."/>
            <person name="Yandava C."/>
            <person name="Burger G."/>
            <person name="Gray M.W."/>
            <person name="Holland P.W.H."/>
            <person name="King N."/>
            <person name="Lang F.B.F."/>
            <person name="Roger A.J."/>
            <person name="Ruiz-Trillo I."/>
            <person name="Lander E."/>
            <person name="Nusbaum C."/>
        </authorList>
    </citation>
    <scope>NUCLEOTIDE SEQUENCE [LARGE SCALE GENOMIC DNA]</scope>
    <source>
        <strain evidence="1 2">ATCC 50062</strain>
    </source>
</reference>
<dbReference type="EMBL" id="GL349450">
    <property type="protein sequence ID" value="KNC48141.1"/>
    <property type="molecule type" value="Genomic_DNA"/>
</dbReference>
<dbReference type="AlphaFoldDB" id="A0A0L0D7V1"/>
<protein>
    <submittedName>
        <fullName evidence="1">Uncharacterized protein</fullName>
    </submittedName>
</protein>
<dbReference type="InterPro" id="IPR032675">
    <property type="entry name" value="LRR_dom_sf"/>
</dbReference>
<name>A0A0L0D7V1_THETB</name>
<dbReference type="SUPFAM" id="SSF52047">
    <property type="entry name" value="RNI-like"/>
    <property type="match status" value="1"/>
</dbReference>
<accession>A0A0L0D7V1</accession>
<dbReference type="GeneID" id="25563915"/>
<gene>
    <name evidence="1" type="ORF">AMSG_04370</name>
</gene>
<proteinExistence type="predicted"/>
<dbReference type="Gene3D" id="3.80.10.10">
    <property type="entry name" value="Ribonuclease Inhibitor"/>
    <property type="match status" value="1"/>
</dbReference>
<organism evidence="1 2">
    <name type="scientific">Thecamonas trahens ATCC 50062</name>
    <dbReference type="NCBI Taxonomy" id="461836"/>
    <lineage>
        <taxon>Eukaryota</taxon>
        <taxon>Apusozoa</taxon>
        <taxon>Apusomonadida</taxon>
        <taxon>Apusomonadidae</taxon>
        <taxon>Thecamonas</taxon>
    </lineage>
</organism>
<dbReference type="Proteomes" id="UP000054408">
    <property type="component" value="Unassembled WGS sequence"/>
</dbReference>
<sequence length="610" mass="63700">MADGAPPSAVGATRCVSYGSKAAGGQQQHALLALSEAKHLVRWKVVAADAAPELVGSVWGIALTRITENAATYIALSATLARPASEDVLAGLQASCQASLSDLRMFLQNKHELLRVRFRPYSRPHLLLQQVSDALLADAAHALAHNSIVSSITLARGSVSRHGVETLMELLASAAGLASSLTAITLTSLQLSPHLLSAFVSGLAHCPIALASFKILGSTLADDAALVALVPALEALADAMPSLVQLEVHVGDPRSALLPLSITNRVQRNRAAQLEHPDAVAGLEALDLVTNPEVDPELAARVARTLATAPKLKSLWIHDVGGAPQAVEALIRAGLGAPKLEAFRLSRTRRQPLTQPFLYPLVDAILSAPHPDALALRYLELSGLELSTIAEGDSSPLLASLLALIRANTPLQVLVAPQDGVVAESVLTALAAAVSDSNSSLLVLELGSPSSHAPVPTRIASVADGMAFGQPGLALLASALLANRDRAIKDIVAHLAANDPNTTILHSEILVDEHSLLHGGLADALRTNTVVETIRHFHTNDAAAVALGEALLDNPRSGVRLIQLDGALTHPTCAIFTQLVHARENLSVSLGPANPYNEQSRSFAHSPASV</sequence>
<keyword evidence="2" id="KW-1185">Reference proteome</keyword>
<dbReference type="RefSeq" id="XP_013758711.1">
    <property type="nucleotide sequence ID" value="XM_013903257.1"/>
</dbReference>
<evidence type="ECO:0000313" key="1">
    <source>
        <dbReference type="EMBL" id="KNC48141.1"/>
    </source>
</evidence>